<dbReference type="Pfam" id="PF09832">
    <property type="entry name" value="DUF2059"/>
    <property type="match status" value="1"/>
</dbReference>
<evidence type="ECO:0000313" key="3">
    <source>
        <dbReference type="EMBL" id="MDO6424897.1"/>
    </source>
</evidence>
<organism evidence="3 4">
    <name type="scientific">Saccharophagus degradans</name>
    <dbReference type="NCBI Taxonomy" id="86304"/>
    <lineage>
        <taxon>Bacteria</taxon>
        <taxon>Pseudomonadati</taxon>
        <taxon>Pseudomonadota</taxon>
        <taxon>Gammaproteobacteria</taxon>
        <taxon>Cellvibrionales</taxon>
        <taxon>Cellvibrionaceae</taxon>
        <taxon>Saccharophagus</taxon>
    </lineage>
</organism>
<accession>A0AAW7XDG9</accession>
<evidence type="ECO:0000313" key="4">
    <source>
        <dbReference type="Proteomes" id="UP001169760"/>
    </source>
</evidence>
<dbReference type="AlphaFoldDB" id="A0AAW7XDG9"/>
<dbReference type="RefSeq" id="WP_303494167.1">
    <property type="nucleotide sequence ID" value="NZ_JAUOPB010000020.1"/>
</dbReference>
<proteinExistence type="predicted"/>
<protein>
    <submittedName>
        <fullName evidence="3">DUF2059 domain-containing protein</fullName>
    </submittedName>
</protein>
<dbReference type="EMBL" id="JAUOPB010000020">
    <property type="protein sequence ID" value="MDO6424897.1"/>
    <property type="molecule type" value="Genomic_DNA"/>
</dbReference>
<reference evidence="3" key="1">
    <citation type="submission" date="2023-07" db="EMBL/GenBank/DDBJ databases">
        <title>Genome content predicts the carbon catabolic preferences of heterotrophic bacteria.</title>
        <authorList>
            <person name="Gralka M."/>
        </authorList>
    </citation>
    <scope>NUCLEOTIDE SEQUENCE</scope>
    <source>
        <strain evidence="3">I3M17_2</strain>
    </source>
</reference>
<keyword evidence="1" id="KW-0732">Signal</keyword>
<sequence length="168" mass="18968">MKKLLALTLLVCSFGMTSAHAADEAKIKELIKMMDMDSIVEQMYSQMEGMMKNMSTELGVKPSEQALFDTYYEKMMGVMREEMSWKKMEPMIVDIYAKNFSDKEVSDMLAFYKTETGQSLIKKMPAVMQESMQMSQGFAQSAIPRIQAIAKELHADLAASREAASKAE</sequence>
<comment type="caution">
    <text evidence="3">The sequence shown here is derived from an EMBL/GenBank/DDBJ whole genome shotgun (WGS) entry which is preliminary data.</text>
</comment>
<feature type="domain" description="DUF2059" evidence="2">
    <location>
        <begin position="86"/>
        <end position="144"/>
    </location>
</feature>
<evidence type="ECO:0000256" key="1">
    <source>
        <dbReference type="SAM" id="SignalP"/>
    </source>
</evidence>
<evidence type="ECO:0000259" key="2">
    <source>
        <dbReference type="Pfam" id="PF09832"/>
    </source>
</evidence>
<gene>
    <name evidence="3" type="ORF">Q4521_20580</name>
</gene>
<feature type="chain" id="PRO_5043476900" evidence="1">
    <location>
        <begin position="22"/>
        <end position="168"/>
    </location>
</feature>
<name>A0AAW7XDG9_9GAMM</name>
<dbReference type="InterPro" id="IPR018637">
    <property type="entry name" value="DUF2059"/>
</dbReference>
<feature type="signal peptide" evidence="1">
    <location>
        <begin position="1"/>
        <end position="21"/>
    </location>
</feature>
<dbReference type="Proteomes" id="UP001169760">
    <property type="component" value="Unassembled WGS sequence"/>
</dbReference>